<sequence>MEQQLETSGSALATGSIAARFVSQNALDEATARREQEWKEAYERIGQEPPPQMLEQPDDGRTLYEILKQEEWDDKMKLSNQYRGLQTDELDFLAEKIKEKRAHEQKVAEEDDAEVMGYKEALAKRQATALAAAEPQVATAKPAPPVKRIPPKPAKKDIKSLMKGVVVKKKPKPPTASASKPAVESSKRPLEGGDEPSDKKHKP</sequence>
<evidence type="ECO:0000313" key="6">
    <source>
        <dbReference type="Proteomes" id="UP000827549"/>
    </source>
</evidence>
<evidence type="ECO:0000313" key="5">
    <source>
        <dbReference type="EMBL" id="WOO83477.1"/>
    </source>
</evidence>
<feature type="compositionally biased region" description="Pro residues" evidence="3">
    <location>
        <begin position="142"/>
        <end position="152"/>
    </location>
</feature>
<dbReference type="Pfam" id="PF10187">
    <property type="entry name" value="FAM192A_Fyv6_N"/>
    <property type="match status" value="1"/>
</dbReference>
<dbReference type="InterPro" id="IPR019331">
    <property type="entry name" value="FAM192A/Fyv6_N"/>
</dbReference>
<dbReference type="RefSeq" id="XP_062629503.1">
    <property type="nucleotide sequence ID" value="XM_062773519.1"/>
</dbReference>
<dbReference type="GeneID" id="87810173"/>
<name>A0AAF0YCK6_9TREE</name>
<evidence type="ECO:0000259" key="4">
    <source>
        <dbReference type="Pfam" id="PF10187"/>
    </source>
</evidence>
<dbReference type="Proteomes" id="UP000827549">
    <property type="component" value="Chromosome 5"/>
</dbReference>
<evidence type="ECO:0000256" key="3">
    <source>
        <dbReference type="SAM" id="MobiDB-lite"/>
    </source>
</evidence>
<proteinExistence type="predicted"/>
<reference evidence="5" key="1">
    <citation type="submission" date="2023-10" db="EMBL/GenBank/DDBJ databases">
        <authorList>
            <person name="Noh H."/>
        </authorList>
    </citation>
    <scope>NUCLEOTIDE SEQUENCE</scope>
    <source>
        <strain evidence="5">DUCC4014</strain>
    </source>
</reference>
<dbReference type="EMBL" id="CP086718">
    <property type="protein sequence ID" value="WOO83477.1"/>
    <property type="molecule type" value="Genomic_DNA"/>
</dbReference>
<protein>
    <recommendedName>
        <fullName evidence="4">FAM192A/Fyv6 N-terminal domain-containing protein</fullName>
    </recommendedName>
</protein>
<dbReference type="InterPro" id="IPR039845">
    <property type="entry name" value="FAM192A"/>
</dbReference>
<feature type="domain" description="FAM192A/Fyv6 N-terminal" evidence="4">
    <location>
        <begin position="21"/>
        <end position="118"/>
    </location>
</feature>
<dbReference type="AlphaFoldDB" id="A0AAF0YCK6"/>
<feature type="region of interest" description="Disordered" evidence="3">
    <location>
        <begin position="131"/>
        <end position="203"/>
    </location>
</feature>
<evidence type="ECO:0000256" key="1">
    <source>
        <dbReference type="ARBA" id="ARBA00004123"/>
    </source>
</evidence>
<dbReference type="GO" id="GO:0005634">
    <property type="term" value="C:nucleus"/>
    <property type="evidence" value="ECO:0007669"/>
    <property type="project" value="UniProtKB-SubCell"/>
</dbReference>
<keyword evidence="2" id="KW-0539">Nucleus</keyword>
<evidence type="ECO:0000256" key="2">
    <source>
        <dbReference type="ARBA" id="ARBA00023242"/>
    </source>
</evidence>
<dbReference type="PANTHER" id="PTHR13495:SF0">
    <property type="entry name" value="PSME3-INTERACTING PROTEIN"/>
    <property type="match status" value="1"/>
</dbReference>
<comment type="subcellular location">
    <subcellularLocation>
        <location evidence="1">Nucleus</location>
    </subcellularLocation>
</comment>
<dbReference type="PANTHER" id="PTHR13495">
    <property type="entry name" value="NEFA-INTERACTING NUCLEAR PROTEIN NIP30"/>
    <property type="match status" value="1"/>
</dbReference>
<organism evidence="5 6">
    <name type="scientific">Vanrija pseudolonga</name>
    <dbReference type="NCBI Taxonomy" id="143232"/>
    <lineage>
        <taxon>Eukaryota</taxon>
        <taxon>Fungi</taxon>
        <taxon>Dikarya</taxon>
        <taxon>Basidiomycota</taxon>
        <taxon>Agaricomycotina</taxon>
        <taxon>Tremellomycetes</taxon>
        <taxon>Trichosporonales</taxon>
        <taxon>Trichosporonaceae</taxon>
        <taxon>Vanrija</taxon>
    </lineage>
</organism>
<accession>A0AAF0YCK6</accession>
<gene>
    <name evidence="5" type="primary">Fam192a</name>
    <name evidence="5" type="ORF">LOC62_05G006998</name>
</gene>
<keyword evidence="6" id="KW-1185">Reference proteome</keyword>